<reference evidence="1 2" key="1">
    <citation type="submission" date="2024-01" db="EMBL/GenBank/DDBJ databases">
        <title>The genomes of 5 underutilized Papilionoideae crops provide insights into root nodulation and disease resistanc.</title>
        <authorList>
            <person name="Yuan L."/>
        </authorList>
    </citation>
    <scope>NUCLEOTIDE SEQUENCE [LARGE SCALE GENOMIC DNA]</scope>
    <source>
        <strain evidence="1">ZHUSHIDOU_FW_LH</strain>
        <tissue evidence="1">Leaf</tissue>
    </source>
</reference>
<dbReference type="PANTHER" id="PTHR11439">
    <property type="entry name" value="GAG-POL-RELATED RETROTRANSPOSON"/>
    <property type="match status" value="1"/>
</dbReference>
<dbReference type="EMBL" id="JAYWIO010000008">
    <property type="protein sequence ID" value="KAK7244251.1"/>
    <property type="molecule type" value="Genomic_DNA"/>
</dbReference>
<organism evidence="1 2">
    <name type="scientific">Crotalaria pallida</name>
    <name type="common">Smooth rattlebox</name>
    <name type="synonym">Crotalaria striata</name>
    <dbReference type="NCBI Taxonomy" id="3830"/>
    <lineage>
        <taxon>Eukaryota</taxon>
        <taxon>Viridiplantae</taxon>
        <taxon>Streptophyta</taxon>
        <taxon>Embryophyta</taxon>
        <taxon>Tracheophyta</taxon>
        <taxon>Spermatophyta</taxon>
        <taxon>Magnoliopsida</taxon>
        <taxon>eudicotyledons</taxon>
        <taxon>Gunneridae</taxon>
        <taxon>Pentapetalae</taxon>
        <taxon>rosids</taxon>
        <taxon>fabids</taxon>
        <taxon>Fabales</taxon>
        <taxon>Fabaceae</taxon>
        <taxon>Papilionoideae</taxon>
        <taxon>50 kb inversion clade</taxon>
        <taxon>genistoids sensu lato</taxon>
        <taxon>core genistoids</taxon>
        <taxon>Crotalarieae</taxon>
        <taxon>Crotalaria</taxon>
    </lineage>
</organism>
<evidence type="ECO:0000313" key="2">
    <source>
        <dbReference type="Proteomes" id="UP001372338"/>
    </source>
</evidence>
<gene>
    <name evidence="1" type="ORF">RIF29_39070</name>
</gene>
<dbReference type="CDD" id="cd09272">
    <property type="entry name" value="RNase_HI_RT_Ty1"/>
    <property type="match status" value="1"/>
</dbReference>
<dbReference type="AlphaFoldDB" id="A0AAN9E1D6"/>
<protein>
    <submittedName>
        <fullName evidence="1">Uncharacterized protein</fullName>
    </submittedName>
</protein>
<accession>A0AAN9E1D6</accession>
<dbReference type="PANTHER" id="PTHR11439:SF467">
    <property type="entry name" value="INTEGRASE CATALYTIC DOMAIN-CONTAINING PROTEIN"/>
    <property type="match status" value="1"/>
</dbReference>
<comment type="caution">
    <text evidence="1">The sequence shown here is derived from an EMBL/GenBank/DDBJ whole genome shotgun (WGS) entry which is preliminary data.</text>
</comment>
<sequence>MVAILTEEDLFLVTSLLSAIVLTLGKLHFNPALFTTEAEYISATEGVKEDIWLRGLVNELGLTQDVLIVFCDSQSAIHLTKNSRYHDKTKHIDVKRHFIIDIVTVGEVVVEKIHTSENPADMLTKPLPNTKFHHCLDLGGLYNNRLPFGTLKAMNNLSNLSQSGNC</sequence>
<keyword evidence="2" id="KW-1185">Reference proteome</keyword>
<proteinExistence type="predicted"/>
<evidence type="ECO:0000313" key="1">
    <source>
        <dbReference type="EMBL" id="KAK7244251.1"/>
    </source>
</evidence>
<name>A0AAN9E1D6_CROPI</name>
<dbReference type="Proteomes" id="UP001372338">
    <property type="component" value="Unassembled WGS sequence"/>
</dbReference>